<keyword evidence="4" id="KW-0547">Nucleotide-binding</keyword>
<comment type="catalytic activity">
    <reaction evidence="8">
        <text>L-seryl-[protein] + ATP = O-phospho-L-seryl-[protein] + ADP + H(+)</text>
        <dbReference type="Rhea" id="RHEA:17989"/>
        <dbReference type="Rhea" id="RHEA-COMP:9863"/>
        <dbReference type="Rhea" id="RHEA-COMP:11604"/>
        <dbReference type="ChEBI" id="CHEBI:15378"/>
        <dbReference type="ChEBI" id="CHEBI:29999"/>
        <dbReference type="ChEBI" id="CHEBI:30616"/>
        <dbReference type="ChEBI" id="CHEBI:83421"/>
        <dbReference type="ChEBI" id="CHEBI:456216"/>
        <dbReference type="EC" id="2.7.11.1"/>
    </reaction>
</comment>
<feature type="domain" description="Protein kinase" evidence="10">
    <location>
        <begin position="53"/>
        <end position="513"/>
    </location>
</feature>
<evidence type="ECO:0000256" key="1">
    <source>
        <dbReference type="ARBA" id="ARBA00012513"/>
    </source>
</evidence>
<dbReference type="GO" id="GO:0005524">
    <property type="term" value="F:ATP binding"/>
    <property type="evidence" value="ECO:0007669"/>
    <property type="project" value="UniProtKB-KW"/>
</dbReference>
<accession>A0A6A5XHQ8</accession>
<dbReference type="EC" id="2.7.11.1" evidence="1"/>
<dbReference type="RefSeq" id="XP_033380649.1">
    <property type="nucleotide sequence ID" value="XM_033534119.1"/>
</dbReference>
<keyword evidence="12" id="KW-1185">Reference proteome</keyword>
<proteinExistence type="predicted"/>
<feature type="region of interest" description="Disordered" evidence="9">
    <location>
        <begin position="396"/>
        <end position="436"/>
    </location>
</feature>
<dbReference type="Proteomes" id="UP000799778">
    <property type="component" value="Unassembled WGS sequence"/>
</dbReference>
<reference evidence="11" key="1">
    <citation type="journal article" date="2020" name="Stud. Mycol.">
        <title>101 Dothideomycetes genomes: a test case for predicting lifestyles and emergence of pathogens.</title>
        <authorList>
            <person name="Haridas S."/>
            <person name="Albert R."/>
            <person name="Binder M."/>
            <person name="Bloem J."/>
            <person name="Labutti K."/>
            <person name="Salamov A."/>
            <person name="Andreopoulos B."/>
            <person name="Baker S."/>
            <person name="Barry K."/>
            <person name="Bills G."/>
            <person name="Bluhm B."/>
            <person name="Cannon C."/>
            <person name="Castanera R."/>
            <person name="Culley D."/>
            <person name="Daum C."/>
            <person name="Ezra D."/>
            <person name="Gonzalez J."/>
            <person name="Henrissat B."/>
            <person name="Kuo A."/>
            <person name="Liang C."/>
            <person name="Lipzen A."/>
            <person name="Lutzoni F."/>
            <person name="Magnuson J."/>
            <person name="Mondo S."/>
            <person name="Nolan M."/>
            <person name="Ohm R."/>
            <person name="Pangilinan J."/>
            <person name="Park H.-J."/>
            <person name="Ramirez L."/>
            <person name="Alfaro M."/>
            <person name="Sun H."/>
            <person name="Tritt A."/>
            <person name="Yoshinaga Y."/>
            <person name="Zwiers L.-H."/>
            <person name="Turgeon B."/>
            <person name="Goodwin S."/>
            <person name="Spatafora J."/>
            <person name="Crous P."/>
            <person name="Grigoriev I."/>
        </authorList>
    </citation>
    <scope>NUCLEOTIDE SEQUENCE</scope>
    <source>
        <strain evidence="11">CBS 175.79</strain>
    </source>
</reference>
<evidence type="ECO:0000259" key="10">
    <source>
        <dbReference type="PROSITE" id="PS50011"/>
    </source>
</evidence>
<evidence type="ECO:0000256" key="4">
    <source>
        <dbReference type="ARBA" id="ARBA00022741"/>
    </source>
</evidence>
<gene>
    <name evidence="11" type="ORF">BU24DRAFT_495354</name>
</gene>
<evidence type="ECO:0000256" key="5">
    <source>
        <dbReference type="ARBA" id="ARBA00022777"/>
    </source>
</evidence>
<evidence type="ECO:0000256" key="2">
    <source>
        <dbReference type="ARBA" id="ARBA00022527"/>
    </source>
</evidence>
<evidence type="ECO:0000313" key="11">
    <source>
        <dbReference type="EMBL" id="KAF2012310.1"/>
    </source>
</evidence>
<dbReference type="PANTHER" id="PTHR47634:SF9">
    <property type="entry name" value="PROTEIN KINASE DOMAIN-CONTAINING PROTEIN-RELATED"/>
    <property type="match status" value="1"/>
</dbReference>
<sequence length="530" mass="61715">MSDCDKGPRDEEALRPTPKYRCKVPAPAEDLKYYVQGLFHPVYIGEVYKEGRYRIEQKLAFSSTCTIWGARDLHTNKFVALKVLATNKSQDSKELRILQRLRDSNLDHPGRRHVLRFFDHFFHDGVNGRHLFLVTEALGETICEWSYASDYSPAEGNTCRPLLKELLLAVDFLHKCHVVHGDLNNQNIMFPISRFDSFDEPVIGKVTRDDGAPVEKGIPEYLVGKAHTNTDLNNPREEDECGFDMKIIDFSSSFFDDEYPTSIIVTRCLTPPEMIFQKPLTKAIDIWQVACITFWAVASPSDLFDYWGDSRELIPQIYKIIGESSANWLLVSLMEGVQDKIWATSPGPIGIEKSKGLNLERLIQEIVYYPDETRDNAWKQTEANLKRMKDRVHKELERKTKEELESKTQKELESKTQKELESKTQEELQRKTQEELERKMEEELERKKEAECIRKMEEKLDREKKEASLYIPLREIPEVEKYVKDFGRFLRRMLVVDPEQRPTAEELLTDDFVGEVYDSFPYSESSSNRE</sequence>
<dbReference type="Pfam" id="PF00069">
    <property type="entry name" value="Pkinase"/>
    <property type="match status" value="1"/>
</dbReference>
<evidence type="ECO:0000256" key="3">
    <source>
        <dbReference type="ARBA" id="ARBA00022679"/>
    </source>
</evidence>
<dbReference type="Gene3D" id="1.10.510.10">
    <property type="entry name" value="Transferase(Phosphotransferase) domain 1"/>
    <property type="match status" value="1"/>
</dbReference>
<protein>
    <recommendedName>
        <fullName evidence="1">non-specific serine/threonine protein kinase</fullName>
        <ecNumber evidence="1">2.7.11.1</ecNumber>
    </recommendedName>
</protein>
<dbReference type="GO" id="GO:0004674">
    <property type="term" value="F:protein serine/threonine kinase activity"/>
    <property type="evidence" value="ECO:0007669"/>
    <property type="project" value="UniProtKB-KW"/>
</dbReference>
<organism evidence="11 12">
    <name type="scientific">Aaosphaeria arxii CBS 175.79</name>
    <dbReference type="NCBI Taxonomy" id="1450172"/>
    <lineage>
        <taxon>Eukaryota</taxon>
        <taxon>Fungi</taxon>
        <taxon>Dikarya</taxon>
        <taxon>Ascomycota</taxon>
        <taxon>Pezizomycotina</taxon>
        <taxon>Dothideomycetes</taxon>
        <taxon>Pleosporomycetidae</taxon>
        <taxon>Pleosporales</taxon>
        <taxon>Pleosporales incertae sedis</taxon>
        <taxon>Aaosphaeria</taxon>
    </lineage>
</organism>
<dbReference type="OrthoDB" id="5979581at2759"/>
<dbReference type="PANTHER" id="PTHR47634">
    <property type="entry name" value="PROTEIN KINASE DOMAIN-CONTAINING PROTEIN-RELATED"/>
    <property type="match status" value="1"/>
</dbReference>
<dbReference type="GO" id="GO:0000245">
    <property type="term" value="P:spliceosomal complex assembly"/>
    <property type="evidence" value="ECO:0007669"/>
    <property type="project" value="TreeGrafter"/>
</dbReference>
<evidence type="ECO:0000256" key="7">
    <source>
        <dbReference type="ARBA" id="ARBA00047899"/>
    </source>
</evidence>
<evidence type="ECO:0000313" key="12">
    <source>
        <dbReference type="Proteomes" id="UP000799778"/>
    </source>
</evidence>
<dbReference type="GeneID" id="54291516"/>
<dbReference type="InterPro" id="IPR051334">
    <property type="entry name" value="SRPK"/>
</dbReference>
<name>A0A6A5XHQ8_9PLEO</name>
<dbReference type="PROSITE" id="PS50011">
    <property type="entry name" value="PROTEIN_KINASE_DOM"/>
    <property type="match status" value="1"/>
</dbReference>
<keyword evidence="3" id="KW-0808">Transferase</keyword>
<keyword evidence="2" id="KW-0723">Serine/threonine-protein kinase</keyword>
<dbReference type="InterPro" id="IPR011009">
    <property type="entry name" value="Kinase-like_dom_sf"/>
</dbReference>
<evidence type="ECO:0000256" key="8">
    <source>
        <dbReference type="ARBA" id="ARBA00048679"/>
    </source>
</evidence>
<dbReference type="Gene3D" id="3.30.200.20">
    <property type="entry name" value="Phosphorylase Kinase, domain 1"/>
    <property type="match status" value="1"/>
</dbReference>
<dbReference type="InterPro" id="IPR000719">
    <property type="entry name" value="Prot_kinase_dom"/>
</dbReference>
<dbReference type="AlphaFoldDB" id="A0A6A5XHQ8"/>
<comment type="catalytic activity">
    <reaction evidence="7">
        <text>L-threonyl-[protein] + ATP = O-phospho-L-threonyl-[protein] + ADP + H(+)</text>
        <dbReference type="Rhea" id="RHEA:46608"/>
        <dbReference type="Rhea" id="RHEA-COMP:11060"/>
        <dbReference type="Rhea" id="RHEA-COMP:11605"/>
        <dbReference type="ChEBI" id="CHEBI:15378"/>
        <dbReference type="ChEBI" id="CHEBI:30013"/>
        <dbReference type="ChEBI" id="CHEBI:30616"/>
        <dbReference type="ChEBI" id="CHEBI:61977"/>
        <dbReference type="ChEBI" id="CHEBI:456216"/>
        <dbReference type="EC" id="2.7.11.1"/>
    </reaction>
</comment>
<evidence type="ECO:0000256" key="6">
    <source>
        <dbReference type="ARBA" id="ARBA00022840"/>
    </source>
</evidence>
<dbReference type="GO" id="GO:0050684">
    <property type="term" value="P:regulation of mRNA processing"/>
    <property type="evidence" value="ECO:0007669"/>
    <property type="project" value="TreeGrafter"/>
</dbReference>
<keyword evidence="5 11" id="KW-0418">Kinase</keyword>
<dbReference type="SUPFAM" id="SSF56112">
    <property type="entry name" value="Protein kinase-like (PK-like)"/>
    <property type="match status" value="1"/>
</dbReference>
<evidence type="ECO:0000256" key="9">
    <source>
        <dbReference type="SAM" id="MobiDB-lite"/>
    </source>
</evidence>
<dbReference type="EMBL" id="ML978073">
    <property type="protein sequence ID" value="KAF2012310.1"/>
    <property type="molecule type" value="Genomic_DNA"/>
</dbReference>
<keyword evidence="6" id="KW-0067">ATP-binding</keyword>
<dbReference type="SMART" id="SM00220">
    <property type="entry name" value="S_TKc"/>
    <property type="match status" value="1"/>
</dbReference>